<evidence type="ECO:0000313" key="2">
    <source>
        <dbReference type="Proteomes" id="UP000078389"/>
    </source>
</evidence>
<dbReference type="EMBL" id="LVVY01000079">
    <property type="protein sequence ID" value="OAM77710.1"/>
    <property type="molecule type" value="Genomic_DNA"/>
</dbReference>
<organism evidence="1 2">
    <name type="scientific">Devosia elaeis</name>
    <dbReference type="NCBI Taxonomy" id="1770058"/>
    <lineage>
        <taxon>Bacteria</taxon>
        <taxon>Pseudomonadati</taxon>
        <taxon>Pseudomonadota</taxon>
        <taxon>Alphaproteobacteria</taxon>
        <taxon>Hyphomicrobiales</taxon>
        <taxon>Devosiaceae</taxon>
        <taxon>Devosia</taxon>
    </lineage>
</organism>
<protein>
    <submittedName>
        <fullName evidence="1">Uncharacterized protein</fullName>
    </submittedName>
</protein>
<name>A0A178HZ15_9HYPH</name>
<dbReference type="STRING" id="1770058.A3840_08750"/>
<proteinExistence type="predicted"/>
<reference evidence="1 2" key="1">
    <citation type="submission" date="2016-03" db="EMBL/GenBank/DDBJ databases">
        <title>Genome sequencing of Devosia sp. S37.</title>
        <authorList>
            <person name="Mohd Nor M."/>
        </authorList>
    </citation>
    <scope>NUCLEOTIDE SEQUENCE [LARGE SCALE GENOMIC DNA]</scope>
    <source>
        <strain evidence="1 2">S37</strain>
    </source>
</reference>
<dbReference type="Proteomes" id="UP000078389">
    <property type="component" value="Unassembled WGS sequence"/>
</dbReference>
<dbReference type="AlphaFoldDB" id="A0A178HZ15"/>
<comment type="caution">
    <text evidence="1">The sequence shown here is derived from an EMBL/GenBank/DDBJ whole genome shotgun (WGS) entry which is preliminary data.</text>
</comment>
<keyword evidence="2" id="KW-1185">Reference proteome</keyword>
<evidence type="ECO:0000313" key="1">
    <source>
        <dbReference type="EMBL" id="OAM77710.1"/>
    </source>
</evidence>
<accession>A0A178HZ15</accession>
<sequence>MGGSDDPANLVKLTPEDHFFAHLLLAKAYGGKQWFSVIRMGASRVDGKRSWVRQRYMYGAARRRACADISARFTGAPGRRGADNGMYDGTLYTWTNVDTGETALATKGEMWEIVGGCRAHWTSVVTGERKTMLGWTVYPDLVRVRSSKGKTFEFANDNGETFVGTQKQFASYLGISVASASRIARGMQIGVNGWRTANAA</sequence>
<gene>
    <name evidence="1" type="ORF">A3840_08750</name>
</gene>